<proteinExistence type="predicted"/>
<evidence type="ECO:0000313" key="4">
    <source>
        <dbReference type="Proteomes" id="UP000738126"/>
    </source>
</evidence>
<protein>
    <recommendedName>
        <fullName evidence="2">Calcineurin-like phosphoesterase domain-containing protein</fullName>
    </recommendedName>
</protein>
<dbReference type="EMBL" id="NRSH01000018">
    <property type="protein sequence ID" value="MBK1725997.1"/>
    <property type="molecule type" value="Genomic_DNA"/>
</dbReference>
<comment type="caution">
    <text evidence="3">The sequence shown here is derived from an EMBL/GenBank/DDBJ whole genome shotgun (WGS) entry which is preliminary data.</text>
</comment>
<dbReference type="Gene3D" id="3.60.21.10">
    <property type="match status" value="1"/>
</dbReference>
<dbReference type="InterPro" id="IPR004843">
    <property type="entry name" value="Calcineurin-like_PHP"/>
</dbReference>
<dbReference type="Pfam" id="PF00149">
    <property type="entry name" value="Metallophos"/>
    <property type="match status" value="1"/>
</dbReference>
<feature type="region of interest" description="Disordered" evidence="1">
    <location>
        <begin position="280"/>
        <end position="304"/>
    </location>
</feature>
<evidence type="ECO:0000256" key="1">
    <source>
        <dbReference type="SAM" id="MobiDB-lite"/>
    </source>
</evidence>
<dbReference type="RefSeq" id="WP_200256652.1">
    <property type="nucleotide sequence ID" value="NZ_NRSH01000018.1"/>
</dbReference>
<feature type="compositionally biased region" description="Basic and acidic residues" evidence="1">
    <location>
        <begin position="294"/>
        <end position="304"/>
    </location>
</feature>
<reference evidence="3 4" key="1">
    <citation type="journal article" date="2020" name="Microorganisms">
        <title>Osmotic Adaptation and Compatible Solute Biosynthesis of Phototrophic Bacteria as Revealed from Genome Analyses.</title>
        <authorList>
            <person name="Imhoff J.F."/>
            <person name="Rahn T."/>
            <person name="Kunzel S."/>
            <person name="Keller A."/>
            <person name="Neulinger S.C."/>
        </authorList>
    </citation>
    <scope>NUCLEOTIDE SEQUENCE [LARGE SCALE GENOMIC DNA]</scope>
    <source>
        <strain evidence="3 4">DSM 15116</strain>
    </source>
</reference>
<accession>A0ABS1E4C7</accession>
<gene>
    <name evidence="3" type="ORF">CKO13_02975</name>
</gene>
<dbReference type="Proteomes" id="UP000738126">
    <property type="component" value="Unassembled WGS sequence"/>
</dbReference>
<dbReference type="SUPFAM" id="SSF56300">
    <property type="entry name" value="Metallo-dependent phosphatases"/>
    <property type="match status" value="1"/>
</dbReference>
<sequence>MPYTPERIRIAHHGPNPAGRDFVVGDLHGCRAALEALLERAAFDPGRDRLFSVGDLVDRGPDSEGCLALLEEPWFFPVLGNHDLFPLVVLDASAEPPHWPEGLEAAGGLEPIYRLWMDNGGEWALPHLGADGPSPALRDYARRLAQVPHVRLVGTGAERFRVVHAELLDVHTGAPLSDAETERLDGASIPAWCEPRGVFALPLLWSRALARGGEALPAAPADGAVTFCGHTPTERVRCRAGHVDLDTGACFGGHLSLAEPAAGRLLSVAVSPERGAAAGAVTRHELPHPLYPPDRSDHGANPRA</sequence>
<organism evidence="3 4">
    <name type="scientific">Halorhodospira neutriphila</name>
    <dbReference type="NCBI Taxonomy" id="168379"/>
    <lineage>
        <taxon>Bacteria</taxon>
        <taxon>Pseudomonadati</taxon>
        <taxon>Pseudomonadota</taxon>
        <taxon>Gammaproteobacteria</taxon>
        <taxon>Chromatiales</taxon>
        <taxon>Ectothiorhodospiraceae</taxon>
        <taxon>Halorhodospira</taxon>
    </lineage>
</organism>
<dbReference type="InterPro" id="IPR029052">
    <property type="entry name" value="Metallo-depent_PP-like"/>
</dbReference>
<evidence type="ECO:0000259" key="2">
    <source>
        <dbReference type="Pfam" id="PF00149"/>
    </source>
</evidence>
<name>A0ABS1E4C7_9GAMM</name>
<dbReference type="PANTHER" id="PTHR42850:SF4">
    <property type="entry name" value="ZINC-DEPENDENT ENDOPOLYPHOSPHATASE"/>
    <property type="match status" value="1"/>
</dbReference>
<dbReference type="InterPro" id="IPR050126">
    <property type="entry name" value="Ap4A_hydrolase"/>
</dbReference>
<keyword evidence="4" id="KW-1185">Reference proteome</keyword>
<feature type="domain" description="Calcineurin-like phosphoesterase" evidence="2">
    <location>
        <begin position="23"/>
        <end position="234"/>
    </location>
</feature>
<evidence type="ECO:0000313" key="3">
    <source>
        <dbReference type="EMBL" id="MBK1725997.1"/>
    </source>
</evidence>
<dbReference type="PANTHER" id="PTHR42850">
    <property type="entry name" value="METALLOPHOSPHOESTERASE"/>
    <property type="match status" value="1"/>
</dbReference>